<dbReference type="RefSeq" id="WP_344123500.1">
    <property type="nucleotide sequence ID" value="NZ_BAAABW010000038.1"/>
</dbReference>
<evidence type="ECO:0000313" key="1">
    <source>
        <dbReference type="EMBL" id="GAA0376913.1"/>
    </source>
</evidence>
<name>A0ABN0XZ58_9ACTN</name>
<dbReference type="EMBL" id="BAAABW010000038">
    <property type="protein sequence ID" value="GAA0376913.1"/>
    <property type="molecule type" value="Genomic_DNA"/>
</dbReference>
<accession>A0ABN0XZ58</accession>
<proteinExistence type="predicted"/>
<sequence length="141" mass="15699">MALFSDHLPRFSWRPFLDRLSLACVEAVLSEAVMARRYGPQGRECRATPELIAWVETAYEPVALPLHPTWYQPTGAPVRWFSAPGRLLCLEPAGTGQNLVVVGREKADLLEVVRTVPGDWPAANPAQPDRTTDECDMVLPF</sequence>
<dbReference type="Proteomes" id="UP001500063">
    <property type="component" value="Unassembled WGS sequence"/>
</dbReference>
<protein>
    <submittedName>
        <fullName evidence="1">Uncharacterized protein</fullName>
    </submittedName>
</protein>
<organism evidence="1 2">
    <name type="scientific">Streptomyces blastmyceticus</name>
    <dbReference type="NCBI Taxonomy" id="68180"/>
    <lineage>
        <taxon>Bacteria</taxon>
        <taxon>Bacillati</taxon>
        <taxon>Actinomycetota</taxon>
        <taxon>Actinomycetes</taxon>
        <taxon>Kitasatosporales</taxon>
        <taxon>Streptomycetaceae</taxon>
        <taxon>Streptomyces</taxon>
    </lineage>
</organism>
<comment type="caution">
    <text evidence="1">The sequence shown here is derived from an EMBL/GenBank/DDBJ whole genome shotgun (WGS) entry which is preliminary data.</text>
</comment>
<reference evidence="1 2" key="1">
    <citation type="journal article" date="2019" name="Int. J. Syst. Evol. Microbiol.">
        <title>The Global Catalogue of Microorganisms (GCM) 10K type strain sequencing project: providing services to taxonomists for standard genome sequencing and annotation.</title>
        <authorList>
            <consortium name="The Broad Institute Genomics Platform"/>
            <consortium name="The Broad Institute Genome Sequencing Center for Infectious Disease"/>
            <person name="Wu L."/>
            <person name="Ma J."/>
        </authorList>
    </citation>
    <scope>NUCLEOTIDE SEQUENCE [LARGE SCALE GENOMIC DNA]</scope>
    <source>
        <strain evidence="1 2">JCM 4565</strain>
    </source>
</reference>
<keyword evidence="2" id="KW-1185">Reference proteome</keyword>
<gene>
    <name evidence="1" type="ORF">GCM10010319_64350</name>
</gene>
<evidence type="ECO:0000313" key="2">
    <source>
        <dbReference type="Proteomes" id="UP001500063"/>
    </source>
</evidence>